<accession>A0A4U0UHR2</accession>
<reference evidence="2 3" key="1">
    <citation type="submission" date="2017-03" db="EMBL/GenBank/DDBJ databases">
        <title>Genomes of endolithic fungi from Antarctica.</title>
        <authorList>
            <person name="Coleine C."/>
            <person name="Masonjones S."/>
            <person name="Stajich J.E."/>
        </authorList>
    </citation>
    <scope>NUCLEOTIDE SEQUENCE [LARGE SCALE GENOMIC DNA]</scope>
    <source>
        <strain evidence="2 3">CCFEE 5311</strain>
    </source>
</reference>
<dbReference type="PANTHER" id="PTHR34310">
    <property type="entry name" value="DUF427 DOMAIN PROTEIN (AFU_ORTHOLOGUE AFUA_3G02220)"/>
    <property type="match status" value="1"/>
</dbReference>
<feature type="domain" description="DUF427" evidence="1">
    <location>
        <begin position="160"/>
        <end position="253"/>
    </location>
</feature>
<protein>
    <recommendedName>
        <fullName evidence="1">DUF427 domain-containing protein</fullName>
    </recommendedName>
</protein>
<dbReference type="AlphaFoldDB" id="A0A4U0UHR2"/>
<feature type="domain" description="DUF427" evidence="1">
    <location>
        <begin position="28"/>
        <end position="65"/>
    </location>
</feature>
<dbReference type="Pfam" id="PF04248">
    <property type="entry name" value="NTP_transf_9"/>
    <property type="match status" value="2"/>
</dbReference>
<gene>
    <name evidence="2" type="ORF">B0A54_13968</name>
</gene>
<dbReference type="EMBL" id="NAJP01000072">
    <property type="protein sequence ID" value="TKA35173.1"/>
    <property type="molecule type" value="Genomic_DNA"/>
</dbReference>
<dbReference type="PANTHER" id="PTHR34310:SF9">
    <property type="entry name" value="BLR5716 PROTEIN"/>
    <property type="match status" value="1"/>
</dbReference>
<sequence>MDDNLKKLAIKLGTDGPHKTLPTPRMVKLLFNGSYILKTTHAHYVWEHPYYPHFYVPLAELQSTSSKTHLSISERSTYRSPDNDKVVLAHQLTLTLGTKSTSNVLSFPSTLTEGPAAPLAGLVRIAFDSLDAWFEEDTPILVHPKDPFKRLDILASTRPIRVLINGVLVAETSTSAHLYETGLPCRFYLPFSALLDPGVLRASATRTRCPYKGEAEYWSVEVGGTVYEDVIWYYRTPTMESAAVAGLICFYNEKVDIELDGKMLERPDTRFGKSKPSENQKPSAV</sequence>
<evidence type="ECO:0000313" key="3">
    <source>
        <dbReference type="Proteomes" id="UP000310066"/>
    </source>
</evidence>
<dbReference type="STRING" id="329885.A0A4U0UHR2"/>
<dbReference type="InterPro" id="IPR038694">
    <property type="entry name" value="DUF427_sf"/>
</dbReference>
<comment type="caution">
    <text evidence="2">The sequence shown here is derived from an EMBL/GenBank/DDBJ whole genome shotgun (WGS) entry which is preliminary data.</text>
</comment>
<evidence type="ECO:0000313" key="2">
    <source>
        <dbReference type="EMBL" id="TKA35173.1"/>
    </source>
</evidence>
<dbReference type="Proteomes" id="UP000310066">
    <property type="component" value="Unassembled WGS sequence"/>
</dbReference>
<name>A0A4U0UHR2_9PEZI</name>
<organism evidence="2 3">
    <name type="scientific">Friedmanniomyces endolithicus</name>
    <dbReference type="NCBI Taxonomy" id="329885"/>
    <lineage>
        <taxon>Eukaryota</taxon>
        <taxon>Fungi</taxon>
        <taxon>Dikarya</taxon>
        <taxon>Ascomycota</taxon>
        <taxon>Pezizomycotina</taxon>
        <taxon>Dothideomycetes</taxon>
        <taxon>Dothideomycetidae</taxon>
        <taxon>Mycosphaerellales</taxon>
        <taxon>Teratosphaeriaceae</taxon>
        <taxon>Friedmanniomyces</taxon>
    </lineage>
</organism>
<dbReference type="Gene3D" id="2.170.150.40">
    <property type="entry name" value="Domain of unknown function (DUF427)"/>
    <property type="match status" value="1"/>
</dbReference>
<dbReference type="InterPro" id="IPR007361">
    <property type="entry name" value="DUF427"/>
</dbReference>
<proteinExistence type="predicted"/>
<dbReference type="OrthoDB" id="18996at2759"/>
<evidence type="ECO:0000259" key="1">
    <source>
        <dbReference type="Pfam" id="PF04248"/>
    </source>
</evidence>